<protein>
    <recommendedName>
        <fullName evidence="1">UspA domain-containing protein</fullName>
    </recommendedName>
</protein>
<dbReference type="PANTHER" id="PTHR31964">
    <property type="entry name" value="ADENINE NUCLEOTIDE ALPHA HYDROLASES-LIKE SUPERFAMILY PROTEIN"/>
    <property type="match status" value="1"/>
</dbReference>
<accession>A0A8H7V5D7</accession>
<name>A0A8H7V5D7_9FUNG</name>
<dbReference type="AlphaFoldDB" id="A0A8H7V5D7"/>
<dbReference type="PRINTS" id="PR01438">
    <property type="entry name" value="UNVRSLSTRESS"/>
</dbReference>
<dbReference type="CDD" id="cd23659">
    <property type="entry name" value="USP_At3g01520-like"/>
    <property type="match status" value="1"/>
</dbReference>
<dbReference type="OrthoDB" id="843225at2759"/>
<feature type="domain" description="UspA" evidence="1">
    <location>
        <begin position="23"/>
        <end position="161"/>
    </location>
</feature>
<dbReference type="Pfam" id="PF00582">
    <property type="entry name" value="Usp"/>
    <property type="match status" value="1"/>
</dbReference>
<dbReference type="EMBL" id="JAEPRD010000047">
    <property type="protein sequence ID" value="KAG2204023.1"/>
    <property type="molecule type" value="Genomic_DNA"/>
</dbReference>
<dbReference type="PANTHER" id="PTHR31964:SF140">
    <property type="entry name" value="UNIVERSAL STRESS PROTEIN FAMILY PROTEIN"/>
    <property type="match status" value="1"/>
</dbReference>
<reference evidence="2" key="1">
    <citation type="submission" date="2020-12" db="EMBL/GenBank/DDBJ databases">
        <title>Metabolic potential, ecology and presence of endohyphal bacteria is reflected in genomic diversity of Mucoromycotina.</title>
        <authorList>
            <person name="Muszewska A."/>
            <person name="Okrasinska A."/>
            <person name="Steczkiewicz K."/>
            <person name="Drgas O."/>
            <person name="Orlowska M."/>
            <person name="Perlinska-Lenart U."/>
            <person name="Aleksandrzak-Piekarczyk T."/>
            <person name="Szatraj K."/>
            <person name="Zielenkiewicz U."/>
            <person name="Pilsyk S."/>
            <person name="Malc E."/>
            <person name="Mieczkowski P."/>
            <person name="Kruszewska J.S."/>
            <person name="Biernat P."/>
            <person name="Pawlowska J."/>
        </authorList>
    </citation>
    <scope>NUCLEOTIDE SEQUENCE</scope>
    <source>
        <strain evidence="2">WA0000017839</strain>
    </source>
</reference>
<keyword evidence="3" id="KW-1185">Reference proteome</keyword>
<evidence type="ECO:0000313" key="2">
    <source>
        <dbReference type="EMBL" id="KAG2204023.1"/>
    </source>
</evidence>
<comment type="caution">
    <text evidence="2">The sequence shown here is derived from an EMBL/GenBank/DDBJ whole genome shotgun (WGS) entry which is preliminary data.</text>
</comment>
<gene>
    <name evidence="2" type="ORF">INT47_007017</name>
</gene>
<sequence>MSSLIIDEAIHADTHHKDLKRIVAISIDEESGEYVYDWAINNFINPDTDLVVFLNCRQIDAPAAPYINPTGFIEEFDEKRKIKSHQLLRFYADQLKFANIAVRAIALAGEPKMEIIRKVTELNADVLLLGSRRLGTVKRALLGSVSDYCGHKSPCTVIIVKAHPSHPQGKHELRSVFKRHVE</sequence>
<evidence type="ECO:0000313" key="3">
    <source>
        <dbReference type="Proteomes" id="UP000603453"/>
    </source>
</evidence>
<dbReference type="Gene3D" id="3.40.50.620">
    <property type="entry name" value="HUPs"/>
    <property type="match status" value="1"/>
</dbReference>
<dbReference type="InterPro" id="IPR006015">
    <property type="entry name" value="Universal_stress_UspA"/>
</dbReference>
<dbReference type="InterPro" id="IPR014729">
    <property type="entry name" value="Rossmann-like_a/b/a_fold"/>
</dbReference>
<dbReference type="InterPro" id="IPR006016">
    <property type="entry name" value="UspA"/>
</dbReference>
<dbReference type="SUPFAM" id="SSF52402">
    <property type="entry name" value="Adenine nucleotide alpha hydrolases-like"/>
    <property type="match status" value="1"/>
</dbReference>
<proteinExistence type="predicted"/>
<evidence type="ECO:0000259" key="1">
    <source>
        <dbReference type="Pfam" id="PF00582"/>
    </source>
</evidence>
<dbReference type="Proteomes" id="UP000603453">
    <property type="component" value="Unassembled WGS sequence"/>
</dbReference>
<organism evidence="2 3">
    <name type="scientific">Mucor saturninus</name>
    <dbReference type="NCBI Taxonomy" id="64648"/>
    <lineage>
        <taxon>Eukaryota</taxon>
        <taxon>Fungi</taxon>
        <taxon>Fungi incertae sedis</taxon>
        <taxon>Mucoromycota</taxon>
        <taxon>Mucoromycotina</taxon>
        <taxon>Mucoromycetes</taxon>
        <taxon>Mucorales</taxon>
        <taxon>Mucorineae</taxon>
        <taxon>Mucoraceae</taxon>
        <taxon>Mucor</taxon>
    </lineage>
</organism>